<comment type="caution">
    <text evidence="2">The sequence shown here is derived from an EMBL/GenBank/DDBJ whole genome shotgun (WGS) entry which is preliminary data.</text>
</comment>
<name>A0A9N9PAC0_9GLOM</name>
<protein>
    <submittedName>
        <fullName evidence="2">4337_t:CDS:1</fullName>
    </submittedName>
</protein>
<organism evidence="2 3">
    <name type="scientific">Dentiscutata erythropus</name>
    <dbReference type="NCBI Taxonomy" id="1348616"/>
    <lineage>
        <taxon>Eukaryota</taxon>
        <taxon>Fungi</taxon>
        <taxon>Fungi incertae sedis</taxon>
        <taxon>Mucoromycota</taxon>
        <taxon>Glomeromycotina</taxon>
        <taxon>Glomeromycetes</taxon>
        <taxon>Diversisporales</taxon>
        <taxon>Gigasporaceae</taxon>
        <taxon>Dentiscutata</taxon>
    </lineage>
</organism>
<feature type="non-terminal residue" evidence="2">
    <location>
        <position position="223"/>
    </location>
</feature>
<evidence type="ECO:0000313" key="3">
    <source>
        <dbReference type="Proteomes" id="UP000789405"/>
    </source>
</evidence>
<dbReference type="Proteomes" id="UP000789405">
    <property type="component" value="Unassembled WGS sequence"/>
</dbReference>
<dbReference type="AlphaFoldDB" id="A0A9N9PAC0"/>
<gene>
    <name evidence="2" type="ORF">DERYTH_LOCUS24307</name>
</gene>
<dbReference type="EMBL" id="CAJVPY010040266">
    <property type="protein sequence ID" value="CAG8805592.1"/>
    <property type="molecule type" value="Genomic_DNA"/>
</dbReference>
<evidence type="ECO:0000313" key="2">
    <source>
        <dbReference type="EMBL" id="CAG8805592.1"/>
    </source>
</evidence>
<feature type="region of interest" description="Disordered" evidence="1">
    <location>
        <begin position="183"/>
        <end position="223"/>
    </location>
</feature>
<sequence length="223" mass="25710">LAMPKNNTDEAIVVASSHVLQFHRELAEVRQLSNPPKAPNHFFLKKGLRKIQNINTTKIPTMQDLADVIMILSIKPTEVATLRIIHYKPGELNPPEWYKPGYSWYCIRYIKNKGEAKNNPEPRQFLFMEKNSESKRLRKIGDKHASRVHGGQNSTSQHLEFLSKIAIRYKIDCFNSRKYYTEGNTSNSDLDSDPEPKPETLAPTPKPINKNTSKIEDIYDLYE</sequence>
<dbReference type="OrthoDB" id="2349470at2759"/>
<accession>A0A9N9PAC0</accession>
<keyword evidence="3" id="KW-1185">Reference proteome</keyword>
<reference evidence="2" key="1">
    <citation type="submission" date="2021-06" db="EMBL/GenBank/DDBJ databases">
        <authorList>
            <person name="Kallberg Y."/>
            <person name="Tangrot J."/>
            <person name="Rosling A."/>
        </authorList>
    </citation>
    <scope>NUCLEOTIDE SEQUENCE</scope>
    <source>
        <strain evidence="2">MA453B</strain>
    </source>
</reference>
<evidence type="ECO:0000256" key="1">
    <source>
        <dbReference type="SAM" id="MobiDB-lite"/>
    </source>
</evidence>
<feature type="non-terminal residue" evidence="2">
    <location>
        <position position="1"/>
    </location>
</feature>
<proteinExistence type="predicted"/>